<dbReference type="Proteomes" id="UP000759537">
    <property type="component" value="Unassembled WGS sequence"/>
</dbReference>
<organism evidence="1 2">
    <name type="scientific">Russula ochroleuca</name>
    <dbReference type="NCBI Taxonomy" id="152965"/>
    <lineage>
        <taxon>Eukaryota</taxon>
        <taxon>Fungi</taxon>
        <taxon>Dikarya</taxon>
        <taxon>Basidiomycota</taxon>
        <taxon>Agaricomycotina</taxon>
        <taxon>Agaricomycetes</taxon>
        <taxon>Russulales</taxon>
        <taxon>Russulaceae</taxon>
        <taxon>Russula</taxon>
    </lineage>
</organism>
<proteinExistence type="predicted"/>
<dbReference type="AlphaFoldDB" id="A0A9P5MY92"/>
<accession>A0A9P5MY92</accession>
<reference evidence="1" key="2">
    <citation type="journal article" date="2020" name="Nat. Commun.">
        <title>Large-scale genome sequencing of mycorrhizal fungi provides insights into the early evolution of symbiotic traits.</title>
        <authorList>
            <person name="Miyauchi S."/>
            <person name="Kiss E."/>
            <person name="Kuo A."/>
            <person name="Drula E."/>
            <person name="Kohler A."/>
            <person name="Sanchez-Garcia M."/>
            <person name="Morin E."/>
            <person name="Andreopoulos B."/>
            <person name="Barry K.W."/>
            <person name="Bonito G."/>
            <person name="Buee M."/>
            <person name="Carver A."/>
            <person name="Chen C."/>
            <person name="Cichocki N."/>
            <person name="Clum A."/>
            <person name="Culley D."/>
            <person name="Crous P.W."/>
            <person name="Fauchery L."/>
            <person name="Girlanda M."/>
            <person name="Hayes R.D."/>
            <person name="Keri Z."/>
            <person name="LaButti K."/>
            <person name="Lipzen A."/>
            <person name="Lombard V."/>
            <person name="Magnuson J."/>
            <person name="Maillard F."/>
            <person name="Murat C."/>
            <person name="Nolan M."/>
            <person name="Ohm R.A."/>
            <person name="Pangilinan J."/>
            <person name="Pereira M.F."/>
            <person name="Perotto S."/>
            <person name="Peter M."/>
            <person name="Pfister S."/>
            <person name="Riley R."/>
            <person name="Sitrit Y."/>
            <person name="Stielow J.B."/>
            <person name="Szollosi G."/>
            <person name="Zifcakova L."/>
            <person name="Stursova M."/>
            <person name="Spatafora J.W."/>
            <person name="Tedersoo L."/>
            <person name="Vaario L.M."/>
            <person name="Yamada A."/>
            <person name="Yan M."/>
            <person name="Wang P."/>
            <person name="Xu J."/>
            <person name="Bruns T."/>
            <person name="Baldrian P."/>
            <person name="Vilgalys R."/>
            <person name="Dunand C."/>
            <person name="Henrissat B."/>
            <person name="Grigoriev I.V."/>
            <person name="Hibbett D."/>
            <person name="Nagy L.G."/>
            <person name="Martin F.M."/>
        </authorList>
    </citation>
    <scope>NUCLEOTIDE SEQUENCE</scope>
    <source>
        <strain evidence="1">Prilba</strain>
    </source>
</reference>
<dbReference type="OrthoDB" id="3256525at2759"/>
<protein>
    <recommendedName>
        <fullName evidence="3">F-box domain-containing protein</fullName>
    </recommendedName>
</protein>
<gene>
    <name evidence="1" type="ORF">DFH94DRAFT_732792</name>
</gene>
<dbReference type="EMBL" id="WHVB01000006">
    <property type="protein sequence ID" value="KAF8481755.1"/>
    <property type="molecule type" value="Genomic_DNA"/>
</dbReference>
<dbReference type="Gene3D" id="1.20.1280.50">
    <property type="match status" value="1"/>
</dbReference>
<reference evidence="1" key="1">
    <citation type="submission" date="2019-10" db="EMBL/GenBank/DDBJ databases">
        <authorList>
            <consortium name="DOE Joint Genome Institute"/>
            <person name="Kuo A."/>
            <person name="Miyauchi S."/>
            <person name="Kiss E."/>
            <person name="Drula E."/>
            <person name="Kohler A."/>
            <person name="Sanchez-Garcia M."/>
            <person name="Andreopoulos B."/>
            <person name="Barry K.W."/>
            <person name="Bonito G."/>
            <person name="Buee M."/>
            <person name="Carver A."/>
            <person name="Chen C."/>
            <person name="Cichocki N."/>
            <person name="Clum A."/>
            <person name="Culley D."/>
            <person name="Crous P.W."/>
            <person name="Fauchery L."/>
            <person name="Girlanda M."/>
            <person name="Hayes R."/>
            <person name="Keri Z."/>
            <person name="LaButti K."/>
            <person name="Lipzen A."/>
            <person name="Lombard V."/>
            <person name="Magnuson J."/>
            <person name="Maillard F."/>
            <person name="Morin E."/>
            <person name="Murat C."/>
            <person name="Nolan M."/>
            <person name="Ohm R."/>
            <person name="Pangilinan J."/>
            <person name="Pereira M."/>
            <person name="Perotto S."/>
            <person name="Peter M."/>
            <person name="Riley R."/>
            <person name="Sitrit Y."/>
            <person name="Stielow B."/>
            <person name="Szollosi G."/>
            <person name="Zifcakova L."/>
            <person name="Stursova M."/>
            <person name="Spatafora J.W."/>
            <person name="Tedersoo L."/>
            <person name="Vaario L.-M."/>
            <person name="Yamada A."/>
            <person name="Yan M."/>
            <person name="Wang P."/>
            <person name="Xu J."/>
            <person name="Bruns T."/>
            <person name="Baldrian P."/>
            <person name="Vilgalys R."/>
            <person name="Henrissat B."/>
            <person name="Grigoriev I.V."/>
            <person name="Hibbett D."/>
            <person name="Nagy L.G."/>
            <person name="Martin F.M."/>
        </authorList>
    </citation>
    <scope>NUCLEOTIDE SEQUENCE</scope>
    <source>
        <strain evidence="1">Prilba</strain>
    </source>
</reference>
<evidence type="ECO:0000313" key="1">
    <source>
        <dbReference type="EMBL" id="KAF8481755.1"/>
    </source>
</evidence>
<name>A0A9P5MY92_9AGAM</name>
<evidence type="ECO:0000313" key="2">
    <source>
        <dbReference type="Proteomes" id="UP000759537"/>
    </source>
</evidence>
<keyword evidence="2" id="KW-1185">Reference proteome</keyword>
<comment type="caution">
    <text evidence="1">The sequence shown here is derived from an EMBL/GenBank/DDBJ whole genome shotgun (WGS) entry which is preliminary data.</text>
</comment>
<sequence length="447" mass="48617">MSIPTTEQTTKVAVHDIPRLPPELWLLIFCFATSAPIIYSEYEPFQSRYHHDTITTTSTTTALSDSALRDKCAITLVCRQWRALAGDMRYEDIRIGHGISALHAALNEPLDGIPDGTITARHRVRRAVLPYAHTATPTHHAPPALALLALLPNLEVLVRPPIPPQPPPASHRPPIPTPFSPSSLRFEFTTAAPALPALRRLEWAFDKTGAAARAGGINSLTDMLAASAPTLHELVLTGPMPLAALRQHRLRLCALRTLRLHAGAGSCPLVVRQTTYWVLPVLQNVVVEGAVPAEALEALWEKFGGQVHVLELEVGGAGAGMSMGDVGKIVGVCPALEELNLRVDVADLNLCWNLTTDSDDNVTGTWGCMHDTLQRVGVCVDAGEWSVKTWTAVVEYVGKLWKGCPGLRQVVLYVHDVQVAVQNSQFHALRETVSLSGRQLLLRLVHA</sequence>
<evidence type="ECO:0008006" key="3">
    <source>
        <dbReference type="Google" id="ProtNLM"/>
    </source>
</evidence>